<comment type="caution">
    <text evidence="7">The sequence shown here is derived from an EMBL/GenBank/DDBJ whole genome shotgun (WGS) entry which is preliminary data.</text>
</comment>
<dbReference type="NCBIfam" id="NF004079">
    <property type="entry name" value="PRK05584.1"/>
    <property type="match status" value="1"/>
</dbReference>
<dbReference type="RefSeq" id="WP_066537972.1">
    <property type="nucleotide sequence ID" value="NZ_PDEA01000001.1"/>
</dbReference>
<organism evidence="7 8">
    <name type="scientific">Comamonas terrigena</name>
    <dbReference type="NCBI Taxonomy" id="32013"/>
    <lineage>
        <taxon>Bacteria</taxon>
        <taxon>Pseudomonadati</taxon>
        <taxon>Pseudomonadota</taxon>
        <taxon>Betaproteobacteria</taxon>
        <taxon>Burkholderiales</taxon>
        <taxon>Comamonadaceae</taxon>
        <taxon>Comamonas</taxon>
    </lineage>
</organism>
<name>A0A2A7UQK4_COMTR</name>
<evidence type="ECO:0000259" key="6">
    <source>
        <dbReference type="Pfam" id="PF01048"/>
    </source>
</evidence>
<protein>
    <recommendedName>
        <fullName evidence="2">adenosylhomocysteine nucleosidase</fullName>
        <ecNumber evidence="2">3.2.2.9</ecNumber>
    </recommendedName>
</protein>
<dbReference type="GO" id="GO:0008782">
    <property type="term" value="F:adenosylhomocysteine nucleosidase activity"/>
    <property type="evidence" value="ECO:0007669"/>
    <property type="project" value="UniProtKB-EC"/>
</dbReference>
<evidence type="ECO:0000256" key="1">
    <source>
        <dbReference type="ARBA" id="ARBA00004945"/>
    </source>
</evidence>
<evidence type="ECO:0000313" key="8">
    <source>
        <dbReference type="Proteomes" id="UP000220246"/>
    </source>
</evidence>
<dbReference type="InterPro" id="IPR000845">
    <property type="entry name" value="Nucleoside_phosphorylase_d"/>
</dbReference>
<dbReference type="InterPro" id="IPR010049">
    <property type="entry name" value="MTA_SAH_Nsdase"/>
</dbReference>
<dbReference type="UniPathway" id="UPA00904">
    <property type="reaction ID" value="UER00871"/>
</dbReference>
<evidence type="ECO:0000256" key="3">
    <source>
        <dbReference type="ARBA" id="ARBA00022605"/>
    </source>
</evidence>
<reference evidence="8" key="1">
    <citation type="submission" date="2017-09" db="EMBL/GenBank/DDBJ databases">
        <title>FDA dAtabase for Regulatory Grade micrObial Sequences (FDA-ARGOS): Supporting development and validation of Infectious Disease Dx tests.</title>
        <authorList>
            <person name="Minogue T."/>
            <person name="Wolcott M."/>
            <person name="Wasieloski L."/>
            <person name="Aguilar W."/>
            <person name="Moore D."/>
            <person name="Tallon L."/>
            <person name="Sadzewicz L."/>
            <person name="Ott S."/>
            <person name="Zhao X."/>
            <person name="Nagaraj S."/>
            <person name="Vavikolanu K."/>
            <person name="Aluvathingal J."/>
            <person name="Nadendla S."/>
            <person name="Sichtig H."/>
        </authorList>
    </citation>
    <scope>NUCLEOTIDE SEQUENCE [LARGE SCALE GENOMIC DNA]</scope>
    <source>
        <strain evidence="8">FDAARGOS_394</strain>
    </source>
</reference>
<dbReference type="GeneID" id="80803523"/>
<dbReference type="Pfam" id="PF01048">
    <property type="entry name" value="PNP_UDP_1"/>
    <property type="match status" value="1"/>
</dbReference>
<comment type="pathway">
    <text evidence="1">Amino-acid biosynthesis; L-methionine biosynthesis via salvage pathway; S-methyl-5-thio-alpha-D-ribose 1-phosphate from S-methyl-5'-thioadenosine (hydrolase route): step 1/2.</text>
</comment>
<dbReference type="EMBL" id="PDEA01000001">
    <property type="protein sequence ID" value="PEH87552.1"/>
    <property type="molecule type" value="Genomic_DNA"/>
</dbReference>
<dbReference type="GO" id="GO:0019509">
    <property type="term" value="P:L-methionine salvage from methylthioadenosine"/>
    <property type="evidence" value="ECO:0007669"/>
    <property type="project" value="UniProtKB-UniPathway"/>
</dbReference>
<keyword evidence="4" id="KW-0378">Hydrolase</keyword>
<keyword evidence="5" id="KW-0486">Methionine biosynthesis</keyword>
<sequence>MALAILSALPEEQYGLQHLLTDARTVRRAGRDFTLGRLHGRSVVLGLTGIGKVAAATTATAVMEGFGAQQLLFTGVAGGVGAGVQVGDVVVAQQFLQHDMDVRPLFPRWQVPGYAAPTLACDAVLSAGLLAAAQACVAQAAAWNEPLLAGNVPRAHAGLVASGDQFIVSAAVSGQITADLQAAGHVPLAVEMEGAAIAQVCADYGVPFAAVRTISDRADDSAHVDFPAFVQAVASRYALQIVQHWVQLG</sequence>
<proteinExistence type="predicted"/>
<evidence type="ECO:0000256" key="5">
    <source>
        <dbReference type="ARBA" id="ARBA00023167"/>
    </source>
</evidence>
<evidence type="ECO:0000313" key="7">
    <source>
        <dbReference type="EMBL" id="PEH87552.1"/>
    </source>
</evidence>
<evidence type="ECO:0000256" key="4">
    <source>
        <dbReference type="ARBA" id="ARBA00022801"/>
    </source>
</evidence>
<dbReference type="GO" id="GO:0009164">
    <property type="term" value="P:nucleoside catabolic process"/>
    <property type="evidence" value="ECO:0007669"/>
    <property type="project" value="InterPro"/>
</dbReference>
<dbReference type="Gene3D" id="3.40.50.1580">
    <property type="entry name" value="Nucleoside phosphorylase domain"/>
    <property type="match status" value="1"/>
</dbReference>
<dbReference type="CDD" id="cd09008">
    <property type="entry name" value="MTAN"/>
    <property type="match status" value="1"/>
</dbReference>
<dbReference type="NCBIfam" id="TIGR01704">
    <property type="entry name" value="MTA_SAH-Nsdase"/>
    <property type="match status" value="1"/>
</dbReference>
<dbReference type="GO" id="GO:0008930">
    <property type="term" value="F:methylthioadenosine nucleosidase activity"/>
    <property type="evidence" value="ECO:0007669"/>
    <property type="project" value="InterPro"/>
</dbReference>
<dbReference type="SUPFAM" id="SSF53167">
    <property type="entry name" value="Purine and uridine phosphorylases"/>
    <property type="match status" value="1"/>
</dbReference>
<dbReference type="STRING" id="1219032.GCA_001515545_02307"/>
<dbReference type="GO" id="GO:0019284">
    <property type="term" value="P:L-methionine salvage from S-adenosylmethionine"/>
    <property type="evidence" value="ECO:0007669"/>
    <property type="project" value="TreeGrafter"/>
</dbReference>
<dbReference type="AlphaFoldDB" id="A0A2A7UQK4"/>
<dbReference type="PANTHER" id="PTHR46832">
    <property type="entry name" value="5'-METHYLTHIOADENOSINE/S-ADENOSYLHOMOCYSTEINE NUCLEOSIDASE"/>
    <property type="match status" value="1"/>
</dbReference>
<dbReference type="EC" id="3.2.2.9" evidence="2"/>
<dbReference type="InterPro" id="IPR035994">
    <property type="entry name" value="Nucleoside_phosphorylase_sf"/>
</dbReference>
<dbReference type="GO" id="GO:0005829">
    <property type="term" value="C:cytosol"/>
    <property type="evidence" value="ECO:0007669"/>
    <property type="project" value="TreeGrafter"/>
</dbReference>
<accession>A0A2A7UQK4</accession>
<keyword evidence="8" id="KW-1185">Reference proteome</keyword>
<dbReference type="PANTHER" id="PTHR46832:SF1">
    <property type="entry name" value="5'-METHYLTHIOADENOSINE_S-ADENOSYLHOMOCYSTEINE NUCLEOSIDASE"/>
    <property type="match status" value="1"/>
</dbReference>
<evidence type="ECO:0000256" key="2">
    <source>
        <dbReference type="ARBA" id="ARBA00011974"/>
    </source>
</evidence>
<dbReference type="Proteomes" id="UP000220246">
    <property type="component" value="Unassembled WGS sequence"/>
</dbReference>
<feature type="domain" description="Nucleoside phosphorylase" evidence="6">
    <location>
        <begin position="3"/>
        <end position="242"/>
    </location>
</feature>
<gene>
    <name evidence="7" type="ORF">CRM82_02070</name>
</gene>
<dbReference type="OrthoDB" id="9792278at2"/>
<keyword evidence="3" id="KW-0028">Amino-acid biosynthesis</keyword>